<evidence type="ECO:0000313" key="2">
    <source>
        <dbReference type="Proteomes" id="UP000266673"/>
    </source>
</evidence>
<protein>
    <submittedName>
        <fullName evidence="1">Uncharacterized protein</fullName>
    </submittedName>
</protein>
<sequence length="248" mass="29198">MLEEQNLARTDTNYIKHNLNNSLKEVNSNVDRSIKQQNPNTLSFNCTSNIQTYKFIEEQNLEFVDYSDIQSNILDKSTEERDVGLIDQSDHSDFQSNMSDGSDRQSDLSDITNIDINEYGEYDDLYAGKPRNLEDINQEFPSKEYAEFMHIVMRFHVQDPLANAFIRFFNKYSNRDDHSLSSTSQGGWAFIEDFNLPYFGWRKETIFNYEGLEYTFEFRTVLDGIHQLLINKSITKEFIFEYKNLLII</sequence>
<evidence type="ECO:0000313" key="1">
    <source>
        <dbReference type="EMBL" id="RIB21028.1"/>
    </source>
</evidence>
<name>A0A397VGU9_9GLOM</name>
<dbReference type="Proteomes" id="UP000266673">
    <property type="component" value="Unassembled WGS sequence"/>
</dbReference>
<keyword evidence="2" id="KW-1185">Reference proteome</keyword>
<accession>A0A397VGU9</accession>
<organism evidence="1 2">
    <name type="scientific">Gigaspora rosea</name>
    <dbReference type="NCBI Taxonomy" id="44941"/>
    <lineage>
        <taxon>Eukaryota</taxon>
        <taxon>Fungi</taxon>
        <taxon>Fungi incertae sedis</taxon>
        <taxon>Mucoromycota</taxon>
        <taxon>Glomeromycotina</taxon>
        <taxon>Glomeromycetes</taxon>
        <taxon>Diversisporales</taxon>
        <taxon>Gigasporaceae</taxon>
        <taxon>Gigaspora</taxon>
    </lineage>
</organism>
<dbReference type="AlphaFoldDB" id="A0A397VGU9"/>
<gene>
    <name evidence="1" type="ORF">C2G38_2177764</name>
</gene>
<proteinExistence type="predicted"/>
<dbReference type="EMBL" id="QKWP01000384">
    <property type="protein sequence ID" value="RIB21028.1"/>
    <property type="molecule type" value="Genomic_DNA"/>
</dbReference>
<dbReference type="OrthoDB" id="2362063at2759"/>
<reference evidence="1 2" key="1">
    <citation type="submission" date="2018-06" db="EMBL/GenBank/DDBJ databases">
        <title>Comparative genomics reveals the genomic features of Rhizophagus irregularis, R. cerebriforme, R. diaphanum and Gigaspora rosea, and their symbiotic lifestyle signature.</title>
        <authorList>
            <person name="Morin E."/>
            <person name="San Clemente H."/>
            <person name="Chen E.C.H."/>
            <person name="De La Providencia I."/>
            <person name="Hainaut M."/>
            <person name="Kuo A."/>
            <person name="Kohler A."/>
            <person name="Murat C."/>
            <person name="Tang N."/>
            <person name="Roy S."/>
            <person name="Loubradou J."/>
            <person name="Henrissat B."/>
            <person name="Grigoriev I.V."/>
            <person name="Corradi N."/>
            <person name="Roux C."/>
            <person name="Martin F.M."/>
        </authorList>
    </citation>
    <scope>NUCLEOTIDE SEQUENCE [LARGE SCALE GENOMIC DNA]</scope>
    <source>
        <strain evidence="1 2">DAOM 194757</strain>
    </source>
</reference>
<comment type="caution">
    <text evidence="1">The sequence shown here is derived from an EMBL/GenBank/DDBJ whole genome shotgun (WGS) entry which is preliminary data.</text>
</comment>